<protein>
    <submittedName>
        <fullName evidence="1">Uncharacterized protein</fullName>
    </submittedName>
</protein>
<evidence type="ECO:0000313" key="1">
    <source>
        <dbReference type="EMBL" id="KAK1120206.1"/>
    </source>
</evidence>
<name>A0AA40FJU0_9HYME</name>
<dbReference type="Proteomes" id="UP001177670">
    <property type="component" value="Unassembled WGS sequence"/>
</dbReference>
<evidence type="ECO:0000313" key="2">
    <source>
        <dbReference type="Proteomes" id="UP001177670"/>
    </source>
</evidence>
<dbReference type="AlphaFoldDB" id="A0AA40FJU0"/>
<keyword evidence="2" id="KW-1185">Reference proteome</keyword>
<dbReference type="EMBL" id="JAHYIQ010000032">
    <property type="protein sequence ID" value="KAK1120206.1"/>
    <property type="molecule type" value="Genomic_DNA"/>
</dbReference>
<comment type="caution">
    <text evidence="1">The sequence shown here is derived from an EMBL/GenBank/DDBJ whole genome shotgun (WGS) entry which is preliminary data.</text>
</comment>
<gene>
    <name evidence="1" type="ORF">K0M31_012573</name>
</gene>
<reference evidence="1" key="1">
    <citation type="submission" date="2021-10" db="EMBL/GenBank/DDBJ databases">
        <title>Melipona bicolor Genome sequencing and assembly.</title>
        <authorList>
            <person name="Araujo N.S."/>
            <person name="Arias M.C."/>
        </authorList>
    </citation>
    <scope>NUCLEOTIDE SEQUENCE</scope>
    <source>
        <strain evidence="1">USP_2M_L1-L4_2017</strain>
        <tissue evidence="1">Whole body</tissue>
    </source>
</reference>
<sequence>MVKIKKDMAAETEQLKARSLSELSNIKMAKDKTVKAGSSSHMTYDESICEDFI</sequence>
<organism evidence="1 2">
    <name type="scientific">Melipona bicolor</name>
    <dbReference type="NCBI Taxonomy" id="60889"/>
    <lineage>
        <taxon>Eukaryota</taxon>
        <taxon>Metazoa</taxon>
        <taxon>Ecdysozoa</taxon>
        <taxon>Arthropoda</taxon>
        <taxon>Hexapoda</taxon>
        <taxon>Insecta</taxon>
        <taxon>Pterygota</taxon>
        <taxon>Neoptera</taxon>
        <taxon>Endopterygota</taxon>
        <taxon>Hymenoptera</taxon>
        <taxon>Apocrita</taxon>
        <taxon>Aculeata</taxon>
        <taxon>Apoidea</taxon>
        <taxon>Anthophila</taxon>
        <taxon>Apidae</taxon>
        <taxon>Melipona</taxon>
    </lineage>
</organism>
<proteinExistence type="predicted"/>
<accession>A0AA40FJU0</accession>